<evidence type="ECO:0000313" key="3">
    <source>
        <dbReference type="EMBL" id="RNA03711.1"/>
    </source>
</evidence>
<comment type="caution">
    <text evidence="3">The sequence shown here is derived from an EMBL/GenBank/DDBJ whole genome shotgun (WGS) entry which is preliminary data.</text>
</comment>
<dbReference type="GO" id="GO:0001736">
    <property type="term" value="P:establishment of planar polarity"/>
    <property type="evidence" value="ECO:0007669"/>
    <property type="project" value="InterPro"/>
</dbReference>
<keyword evidence="1" id="KW-0812">Transmembrane</keyword>
<keyword evidence="1" id="KW-1133">Transmembrane helix</keyword>
<protein>
    <submittedName>
        <fullName evidence="3">Inturned isoform X1</fullName>
    </submittedName>
</protein>
<dbReference type="PANTHER" id="PTHR21082">
    <property type="entry name" value="PROTEIN INTURNED"/>
    <property type="match status" value="1"/>
</dbReference>
<dbReference type="InterPro" id="IPR043988">
    <property type="entry name" value="CCZ1/INTU_longin_2"/>
</dbReference>
<dbReference type="GO" id="GO:0016192">
    <property type="term" value="P:vesicle-mediated transport"/>
    <property type="evidence" value="ECO:0007669"/>
    <property type="project" value="InterPro"/>
</dbReference>
<feature type="transmembrane region" description="Helical" evidence="1">
    <location>
        <begin position="20"/>
        <end position="41"/>
    </location>
</feature>
<dbReference type="GO" id="GO:0005737">
    <property type="term" value="C:cytoplasm"/>
    <property type="evidence" value="ECO:0007669"/>
    <property type="project" value="TreeGrafter"/>
</dbReference>
<gene>
    <name evidence="3" type="ORF">BpHYR1_028268</name>
</gene>
<evidence type="ECO:0000313" key="4">
    <source>
        <dbReference type="Proteomes" id="UP000276133"/>
    </source>
</evidence>
<name>A0A3M7PY86_BRAPC</name>
<dbReference type="GO" id="GO:0007399">
    <property type="term" value="P:nervous system development"/>
    <property type="evidence" value="ECO:0007669"/>
    <property type="project" value="TreeGrafter"/>
</dbReference>
<feature type="domain" description="CCZ1/INTU second Longin" evidence="2">
    <location>
        <begin position="343"/>
        <end position="411"/>
    </location>
</feature>
<dbReference type="Proteomes" id="UP000276133">
    <property type="component" value="Unassembled WGS sequence"/>
</dbReference>
<dbReference type="Pfam" id="PF19032">
    <property type="entry name" value="Intu_longin_2"/>
    <property type="match status" value="1"/>
</dbReference>
<keyword evidence="1" id="KW-0472">Membrane</keyword>
<sequence length="462" mass="53962">MQRYLNVDFNFDHLIMIMNFKLPIIFIASSNNFLLNIILTLGPVSLDRYPLGADLRIKCWNGYSGTLCLNDEFFLKFDVFKRRKKNKETNKYNKNFILTLSCQFSKKILIYNTIILQQIISFNKFSRTKFSSSKLYIPNDLIYSYPRVDTDHAYRKLNNTILSQLIEVIRGLFMTLSTIDYQGMILNVCFLHKNFGNKGLLVIIVPGDQIDAEYFKTLAKNLNATYKFTFGSQTLSTLVNPSENLESKNLLRFELDAFFNHFHKRLIQSSLFSMFNANSKNLSFYEKVWCYNEMKTKVFDSIPFFELPTGLKIDLETVLSDLESQETVDLGGNDSGYRRLFHVYGSCLFFQNNLLVSHFDESVTKLVFNFCDHYNYFNHTKNGNHFRIWREVEVEQKMPNSRHFLILIGLSNLGQNIFFSSLKNVKILKLTEIKCKILKSLLRNKLDALSYEGPKHVLPTQL</sequence>
<proteinExistence type="predicted"/>
<reference evidence="3 4" key="1">
    <citation type="journal article" date="2018" name="Sci. Rep.">
        <title>Genomic signatures of local adaptation to the degree of environmental predictability in rotifers.</title>
        <authorList>
            <person name="Franch-Gras L."/>
            <person name="Hahn C."/>
            <person name="Garcia-Roger E.M."/>
            <person name="Carmona M.J."/>
            <person name="Serra M."/>
            <person name="Gomez A."/>
        </authorList>
    </citation>
    <scope>NUCLEOTIDE SEQUENCE [LARGE SCALE GENOMIC DNA]</scope>
    <source>
        <strain evidence="3">HYR1</strain>
    </source>
</reference>
<dbReference type="STRING" id="10195.A0A3M7PY86"/>
<dbReference type="GO" id="GO:0060271">
    <property type="term" value="P:cilium assembly"/>
    <property type="evidence" value="ECO:0007669"/>
    <property type="project" value="InterPro"/>
</dbReference>
<dbReference type="PANTHER" id="PTHR21082:SF4">
    <property type="entry name" value="PROTEIN INTURNED"/>
    <property type="match status" value="1"/>
</dbReference>
<evidence type="ECO:0000256" key="1">
    <source>
        <dbReference type="SAM" id="Phobius"/>
    </source>
</evidence>
<keyword evidence="4" id="KW-1185">Reference proteome</keyword>
<organism evidence="3 4">
    <name type="scientific">Brachionus plicatilis</name>
    <name type="common">Marine rotifer</name>
    <name type="synonym">Brachionus muelleri</name>
    <dbReference type="NCBI Taxonomy" id="10195"/>
    <lineage>
        <taxon>Eukaryota</taxon>
        <taxon>Metazoa</taxon>
        <taxon>Spiralia</taxon>
        <taxon>Gnathifera</taxon>
        <taxon>Rotifera</taxon>
        <taxon>Eurotatoria</taxon>
        <taxon>Monogononta</taxon>
        <taxon>Pseudotrocha</taxon>
        <taxon>Ploima</taxon>
        <taxon>Brachionidae</taxon>
        <taxon>Brachionus</taxon>
    </lineage>
</organism>
<dbReference type="InterPro" id="IPR039151">
    <property type="entry name" value="INTU"/>
</dbReference>
<accession>A0A3M7PY86</accession>
<dbReference type="GO" id="GO:0005929">
    <property type="term" value="C:cilium"/>
    <property type="evidence" value="ECO:0007669"/>
    <property type="project" value="TreeGrafter"/>
</dbReference>
<dbReference type="OrthoDB" id="10038586at2759"/>
<evidence type="ECO:0000259" key="2">
    <source>
        <dbReference type="Pfam" id="PF19032"/>
    </source>
</evidence>
<dbReference type="EMBL" id="REGN01008387">
    <property type="protein sequence ID" value="RNA03711.1"/>
    <property type="molecule type" value="Genomic_DNA"/>
</dbReference>
<dbReference type="AlphaFoldDB" id="A0A3M7PY86"/>